<dbReference type="CDD" id="cd00761">
    <property type="entry name" value="Glyco_tranf_GTA_type"/>
    <property type="match status" value="1"/>
</dbReference>
<gene>
    <name evidence="2" type="ORF">NCTC13456_00480</name>
</gene>
<dbReference type="SUPFAM" id="SSF53448">
    <property type="entry name" value="Nucleotide-diphospho-sugar transferases"/>
    <property type="match status" value="1"/>
</dbReference>
<sequence length="385" mass="44265">MKNKPLLSIAIATKNREKYCIETIKSILNYKDPRIEIAVADNSDTNAVQVLVNEINSPQVKYLYDNTLISSIDNFNRAMELATGEYVILIGDDDSIHYKIMEVVEWMKTNDIESVCSKDTFTFLWPGAHPNFPNGNLSIPNFKDSYTIADPQKEIIKLLNNGLVNYFFYKVPKSYHGIVKKSLMNEVKVKTGNYYGALSPDIFSVVSLSLLIKKHAVLDYPISIAGVCPTSTTSDQIKGKHSGDLKDMPHLKNRKIPYNWDKLVPEIYSVPTTWADSGLNALSAMNREDLRAEFNYYPLIAHTILINRNFFLKYSIKKSEEFRKLQKTPFLVFWYKASKSVFRLLYDKFKLVSKSKKEGSVLSYSEMYNFQNVFEKINTIDFYKS</sequence>
<evidence type="ECO:0000313" key="2">
    <source>
        <dbReference type="EMBL" id="STD53411.1"/>
    </source>
</evidence>
<protein>
    <submittedName>
        <fullName evidence="2">Putative glycosyl transferase</fullName>
    </submittedName>
</protein>
<dbReference type="Gene3D" id="3.90.550.10">
    <property type="entry name" value="Spore Coat Polysaccharide Biosynthesis Protein SpsA, Chain A"/>
    <property type="match status" value="1"/>
</dbReference>
<keyword evidence="2" id="KW-0808">Transferase</keyword>
<dbReference type="EMBL" id="UFXS01000001">
    <property type="protein sequence ID" value="STD53411.1"/>
    <property type="molecule type" value="Genomic_DNA"/>
</dbReference>
<dbReference type="InterPro" id="IPR029044">
    <property type="entry name" value="Nucleotide-diphossugar_trans"/>
</dbReference>
<dbReference type="RefSeq" id="WP_114998475.1">
    <property type="nucleotide sequence ID" value="NZ_UFXS01000001.1"/>
</dbReference>
<dbReference type="Proteomes" id="UP000254737">
    <property type="component" value="Unassembled WGS sequence"/>
</dbReference>
<dbReference type="PANTHER" id="PTHR22916">
    <property type="entry name" value="GLYCOSYLTRANSFERASE"/>
    <property type="match status" value="1"/>
</dbReference>
<dbReference type="AlphaFoldDB" id="A0A376G0E8"/>
<evidence type="ECO:0000259" key="1">
    <source>
        <dbReference type="Pfam" id="PF00535"/>
    </source>
</evidence>
<evidence type="ECO:0000313" key="3">
    <source>
        <dbReference type="Proteomes" id="UP000254737"/>
    </source>
</evidence>
<dbReference type="PANTHER" id="PTHR22916:SF3">
    <property type="entry name" value="UDP-GLCNAC:BETAGAL BETA-1,3-N-ACETYLGLUCOSAMINYLTRANSFERASE-LIKE PROTEIN 1"/>
    <property type="match status" value="1"/>
</dbReference>
<reference evidence="2 3" key="1">
    <citation type="submission" date="2018-06" db="EMBL/GenBank/DDBJ databases">
        <authorList>
            <consortium name="Pathogen Informatics"/>
            <person name="Doyle S."/>
        </authorList>
    </citation>
    <scope>NUCLEOTIDE SEQUENCE [LARGE SCALE GENOMIC DNA]</scope>
    <source>
        <strain evidence="2 3">NCTC13456</strain>
    </source>
</reference>
<name>A0A376G0E8_9FLAO</name>
<feature type="domain" description="Glycosyltransferase 2-like" evidence="1">
    <location>
        <begin position="8"/>
        <end position="116"/>
    </location>
</feature>
<organism evidence="2 3">
    <name type="scientific">Empedobacter falsenii</name>
    <dbReference type="NCBI Taxonomy" id="343874"/>
    <lineage>
        <taxon>Bacteria</taxon>
        <taxon>Pseudomonadati</taxon>
        <taxon>Bacteroidota</taxon>
        <taxon>Flavobacteriia</taxon>
        <taxon>Flavobacteriales</taxon>
        <taxon>Weeksellaceae</taxon>
        <taxon>Empedobacter</taxon>
    </lineage>
</organism>
<dbReference type="Pfam" id="PF00535">
    <property type="entry name" value="Glycos_transf_2"/>
    <property type="match status" value="1"/>
</dbReference>
<proteinExistence type="predicted"/>
<accession>A0A376G0E8</accession>
<dbReference type="InterPro" id="IPR001173">
    <property type="entry name" value="Glyco_trans_2-like"/>
</dbReference>
<dbReference type="GO" id="GO:0016758">
    <property type="term" value="F:hexosyltransferase activity"/>
    <property type="evidence" value="ECO:0007669"/>
    <property type="project" value="UniProtKB-ARBA"/>
</dbReference>